<dbReference type="Pfam" id="PF13639">
    <property type="entry name" value="zf-RING_2"/>
    <property type="match status" value="1"/>
</dbReference>
<dbReference type="SMART" id="SM00184">
    <property type="entry name" value="RING"/>
    <property type="match status" value="1"/>
</dbReference>
<comment type="caution">
    <text evidence="7">The sequence shown here is derived from an EMBL/GenBank/DDBJ whole genome shotgun (WGS) entry which is preliminary data.</text>
</comment>
<dbReference type="GO" id="GO:0008270">
    <property type="term" value="F:zinc ion binding"/>
    <property type="evidence" value="ECO:0007669"/>
    <property type="project" value="UniProtKB-KW"/>
</dbReference>
<dbReference type="Gene3D" id="3.30.40.10">
    <property type="entry name" value="Zinc/RING finger domain, C3HC4 (zinc finger)"/>
    <property type="match status" value="1"/>
</dbReference>
<reference evidence="7 8" key="1">
    <citation type="journal article" date="2024" name="Nat. Commun.">
        <title>Phylogenomics reveals the evolutionary origins of lichenization in chlorophyte algae.</title>
        <authorList>
            <person name="Puginier C."/>
            <person name="Libourel C."/>
            <person name="Otte J."/>
            <person name="Skaloud P."/>
            <person name="Haon M."/>
            <person name="Grisel S."/>
            <person name="Petersen M."/>
            <person name="Berrin J.G."/>
            <person name="Delaux P.M."/>
            <person name="Dal Grande F."/>
            <person name="Keller J."/>
        </authorList>
    </citation>
    <scope>NUCLEOTIDE SEQUENCE [LARGE SCALE GENOMIC DNA]</scope>
    <source>
        <strain evidence="7 8">SAG 2145</strain>
    </source>
</reference>
<dbReference type="PANTHER" id="PTHR15710:SF217">
    <property type="entry name" value="E3 UBIQUITIN-PROTEIN LIGASE RDUF2"/>
    <property type="match status" value="1"/>
</dbReference>
<evidence type="ECO:0000256" key="4">
    <source>
        <dbReference type="PROSITE-ProRule" id="PRU00175"/>
    </source>
</evidence>
<evidence type="ECO:0000256" key="3">
    <source>
        <dbReference type="ARBA" id="ARBA00022833"/>
    </source>
</evidence>
<feature type="compositionally biased region" description="Acidic residues" evidence="5">
    <location>
        <begin position="432"/>
        <end position="447"/>
    </location>
</feature>
<evidence type="ECO:0000313" key="7">
    <source>
        <dbReference type="EMBL" id="KAK9844761.1"/>
    </source>
</evidence>
<keyword evidence="3" id="KW-0862">Zinc</keyword>
<proteinExistence type="predicted"/>
<feature type="compositionally biased region" description="Polar residues" evidence="5">
    <location>
        <begin position="408"/>
        <end position="417"/>
    </location>
</feature>
<organism evidence="7 8">
    <name type="scientific">Apatococcus lobatus</name>
    <dbReference type="NCBI Taxonomy" id="904363"/>
    <lineage>
        <taxon>Eukaryota</taxon>
        <taxon>Viridiplantae</taxon>
        <taxon>Chlorophyta</taxon>
        <taxon>core chlorophytes</taxon>
        <taxon>Trebouxiophyceae</taxon>
        <taxon>Chlorellales</taxon>
        <taxon>Chlorellaceae</taxon>
        <taxon>Apatococcus</taxon>
    </lineage>
</organism>
<dbReference type="CDD" id="cd16667">
    <property type="entry name" value="RING-H2_RNF126-like"/>
    <property type="match status" value="1"/>
</dbReference>
<keyword evidence="1" id="KW-0479">Metal-binding</keyword>
<feature type="region of interest" description="Disordered" evidence="5">
    <location>
        <begin position="480"/>
        <end position="674"/>
    </location>
</feature>
<keyword evidence="2 4" id="KW-0863">Zinc-finger</keyword>
<dbReference type="GO" id="GO:0005737">
    <property type="term" value="C:cytoplasm"/>
    <property type="evidence" value="ECO:0007669"/>
    <property type="project" value="TreeGrafter"/>
</dbReference>
<gene>
    <name evidence="7" type="ORF">WJX74_006547</name>
</gene>
<dbReference type="GO" id="GO:0061630">
    <property type="term" value="F:ubiquitin protein ligase activity"/>
    <property type="evidence" value="ECO:0007669"/>
    <property type="project" value="TreeGrafter"/>
</dbReference>
<sequence>MAEGLYCYQCEQGYPVAVHPPRCNDAGDRVCPRCSSDFIELRQDEQPDAQLLRGLRTQLGLPQVEEPSEASDARPAIQHHSFVTPGGTRVAVSLTTTTFTADRMPTDGSNMIIAALTNAFGGQNPMLLNLGNLLGGTAMGVSMGDFSAGELGLEQILQRLMDQYQPQATPAASSAIAALPRLRVASTADLADNAAPAEPVAACRAGDPCTVCHDDFEAGAEVMQLPCKHCFHQDCLLPWLDAHNTCPVCRHALPVETNPRRTTSQRDPEELHHPAVEAALSGIGQGHAHRTQSNGLDGAAAPFWAQRDRAQHMQDQQTQIGSPVTGAAAAMQPGTAFQDSIRQAMTNAVNLGDAADAAHSIQELAQSLRLTGDPQHWASGHGHLMAFTGHGAPIDWAHPTSAALGQHGPNTSMNQQNDAHDDESMPALLTDNDSDDEDDDDDDDVIDESPNVCVANRTSSPQPGQHARSAVDYPRAVMSQPRPIESHAPATRREDLESHPAGSSIDDIDIELPLVQDEYASSEDALEGTSGNDEDMPSLLRDELASSGSDVAADDSPQTRVRGRQQVQHGSPRSAAAGDMPPGRVSTDTPSLSSASSMTARSLLDPAQACVSGHLPNKRAKREGLPWSETPQSSAEMQTEAGLASAEPSGSVPNEAHSQVSPRQAGRSSGPITWARRGAGALTSWALGMAGLRR</sequence>
<evidence type="ECO:0000256" key="1">
    <source>
        <dbReference type="ARBA" id="ARBA00022723"/>
    </source>
</evidence>
<dbReference type="EMBL" id="JALJOS010000001">
    <property type="protein sequence ID" value="KAK9844761.1"/>
    <property type="molecule type" value="Genomic_DNA"/>
</dbReference>
<evidence type="ECO:0000313" key="8">
    <source>
        <dbReference type="Proteomes" id="UP001438707"/>
    </source>
</evidence>
<name>A0AAW1SGK4_9CHLO</name>
<dbReference type="SUPFAM" id="SSF57850">
    <property type="entry name" value="RING/U-box"/>
    <property type="match status" value="1"/>
</dbReference>
<protein>
    <recommendedName>
        <fullName evidence="6">RING-type domain-containing protein</fullName>
    </recommendedName>
</protein>
<feature type="compositionally biased region" description="Acidic residues" evidence="5">
    <location>
        <begin position="520"/>
        <end position="536"/>
    </location>
</feature>
<accession>A0AAW1SGK4</accession>
<dbReference type="PANTHER" id="PTHR15710">
    <property type="entry name" value="E3 UBIQUITIN-PROTEIN LIGASE PRAJA"/>
    <property type="match status" value="1"/>
</dbReference>
<feature type="compositionally biased region" description="Low complexity" evidence="5">
    <location>
        <begin position="586"/>
        <end position="604"/>
    </location>
</feature>
<evidence type="ECO:0000259" key="6">
    <source>
        <dbReference type="PROSITE" id="PS50089"/>
    </source>
</evidence>
<dbReference type="AlphaFoldDB" id="A0AAW1SGK4"/>
<feature type="domain" description="RING-type" evidence="6">
    <location>
        <begin position="209"/>
        <end position="250"/>
    </location>
</feature>
<feature type="compositionally biased region" description="Low complexity" evidence="5">
    <location>
        <begin position="545"/>
        <end position="556"/>
    </location>
</feature>
<evidence type="ECO:0000256" key="5">
    <source>
        <dbReference type="SAM" id="MobiDB-lite"/>
    </source>
</evidence>
<dbReference type="InterPro" id="IPR001841">
    <property type="entry name" value="Znf_RING"/>
</dbReference>
<feature type="region of interest" description="Disordered" evidence="5">
    <location>
        <begin position="397"/>
        <end position="448"/>
    </location>
</feature>
<feature type="compositionally biased region" description="Polar residues" evidence="5">
    <location>
        <begin position="656"/>
        <end position="671"/>
    </location>
</feature>
<dbReference type="GO" id="GO:0016567">
    <property type="term" value="P:protein ubiquitination"/>
    <property type="evidence" value="ECO:0007669"/>
    <property type="project" value="TreeGrafter"/>
</dbReference>
<dbReference type="PROSITE" id="PS50089">
    <property type="entry name" value="ZF_RING_2"/>
    <property type="match status" value="1"/>
</dbReference>
<keyword evidence="8" id="KW-1185">Reference proteome</keyword>
<dbReference type="InterPro" id="IPR013083">
    <property type="entry name" value="Znf_RING/FYVE/PHD"/>
</dbReference>
<evidence type="ECO:0000256" key="2">
    <source>
        <dbReference type="ARBA" id="ARBA00022771"/>
    </source>
</evidence>
<dbReference type="Proteomes" id="UP001438707">
    <property type="component" value="Unassembled WGS sequence"/>
</dbReference>